<keyword evidence="4" id="KW-1185">Reference proteome</keyword>
<evidence type="ECO:0000313" key="3">
    <source>
        <dbReference type="EMBL" id="SKB49342.1"/>
    </source>
</evidence>
<accession>A0A1T5BPU5</accession>
<keyword evidence="2" id="KW-0175">Coiled coil</keyword>
<dbReference type="STRING" id="651661.SAMN05660293_00525"/>
<reference evidence="4" key="1">
    <citation type="submission" date="2017-02" db="EMBL/GenBank/DDBJ databases">
        <authorList>
            <person name="Varghese N."/>
            <person name="Submissions S."/>
        </authorList>
    </citation>
    <scope>NUCLEOTIDE SEQUENCE [LARGE SCALE GENOMIC DNA]</scope>
    <source>
        <strain evidence="4">DSM 22270</strain>
    </source>
</reference>
<sequence length="310" mass="34362">MKTTGFILMIAMAVVGCKGKENVYDASGTFEAIETIVSAEATGRIIEFKLEEGQLLKAGEKVGYIDSLPLYLKKKQLEAQIKATGSKLPDIVAQTNVYKQQLAVSQTRLDNLLHEQKRIQNLLKADAATPKQLDDINAQISELQKQLEVINRQDAAQASVLRTQTSGLRADVVPLYVQIEQVNDQLAKSKIMNEVGGTVLSKYAEENEMAVAGKPLYKIADLTTIILRAYVTGDQLTSVKLNQTVKVLVDEKEGKYKELPGTIEWISDKAEFTPKTIQTKDERANLVYAVKIRLKNDGFLKIGMYGEVIL</sequence>
<dbReference type="Gene3D" id="2.40.50.100">
    <property type="match status" value="1"/>
</dbReference>
<dbReference type="OrthoDB" id="9778236at2"/>
<protein>
    <submittedName>
        <fullName evidence="3">HlyD family secretion protein</fullName>
    </submittedName>
</protein>
<name>A0A1T5BPU5_9BACT</name>
<organism evidence="3 4">
    <name type="scientific">Dyadobacter psychrophilus</name>
    <dbReference type="NCBI Taxonomy" id="651661"/>
    <lineage>
        <taxon>Bacteria</taxon>
        <taxon>Pseudomonadati</taxon>
        <taxon>Bacteroidota</taxon>
        <taxon>Cytophagia</taxon>
        <taxon>Cytophagales</taxon>
        <taxon>Spirosomataceae</taxon>
        <taxon>Dyadobacter</taxon>
    </lineage>
</organism>
<dbReference type="EMBL" id="FUZA01000001">
    <property type="protein sequence ID" value="SKB49342.1"/>
    <property type="molecule type" value="Genomic_DNA"/>
</dbReference>
<dbReference type="PANTHER" id="PTHR32347">
    <property type="entry name" value="EFFLUX SYSTEM COMPONENT YKNX-RELATED"/>
    <property type="match status" value="1"/>
</dbReference>
<gene>
    <name evidence="3" type="ORF">SAMN05660293_00525</name>
</gene>
<evidence type="ECO:0000256" key="1">
    <source>
        <dbReference type="ARBA" id="ARBA00004196"/>
    </source>
</evidence>
<dbReference type="Gene3D" id="2.40.30.170">
    <property type="match status" value="1"/>
</dbReference>
<dbReference type="Proteomes" id="UP000190897">
    <property type="component" value="Unassembled WGS sequence"/>
</dbReference>
<evidence type="ECO:0000313" key="4">
    <source>
        <dbReference type="Proteomes" id="UP000190897"/>
    </source>
</evidence>
<evidence type="ECO:0000256" key="2">
    <source>
        <dbReference type="ARBA" id="ARBA00023054"/>
    </source>
</evidence>
<dbReference type="PANTHER" id="PTHR32347:SF23">
    <property type="entry name" value="BLL5650 PROTEIN"/>
    <property type="match status" value="1"/>
</dbReference>
<dbReference type="InterPro" id="IPR050465">
    <property type="entry name" value="UPF0194_transport"/>
</dbReference>
<comment type="subcellular location">
    <subcellularLocation>
        <location evidence="1">Cell envelope</location>
    </subcellularLocation>
</comment>
<dbReference type="AlphaFoldDB" id="A0A1T5BPU5"/>
<dbReference type="PROSITE" id="PS51257">
    <property type="entry name" value="PROKAR_LIPOPROTEIN"/>
    <property type="match status" value="1"/>
</dbReference>
<dbReference type="RefSeq" id="WP_082213100.1">
    <property type="nucleotide sequence ID" value="NZ_FUZA01000001.1"/>
</dbReference>
<dbReference type="GO" id="GO:0030313">
    <property type="term" value="C:cell envelope"/>
    <property type="evidence" value="ECO:0007669"/>
    <property type="project" value="UniProtKB-SubCell"/>
</dbReference>
<proteinExistence type="predicted"/>